<dbReference type="Proteomes" id="UP001206878">
    <property type="component" value="Unassembled WGS sequence"/>
</dbReference>
<protein>
    <submittedName>
        <fullName evidence="1">Uncharacterized protein</fullName>
    </submittedName>
</protein>
<name>A0AAW5MUS0_9ESCH</name>
<accession>A0AAW5MUS0</accession>
<comment type="caution">
    <text evidence="1">The sequence shown here is derived from an EMBL/GenBank/DDBJ whole genome shotgun (WGS) entry which is preliminary data.</text>
</comment>
<dbReference type="AlphaFoldDB" id="A0AAW5MUS0"/>
<evidence type="ECO:0000313" key="1">
    <source>
        <dbReference type="EMBL" id="MCR6677434.1"/>
    </source>
</evidence>
<proteinExistence type="predicted"/>
<reference evidence="1" key="1">
    <citation type="submission" date="2022-07" db="EMBL/GenBank/DDBJ databases">
        <title>Diversity of ethanolamine utilization by human commensal Escherichia coli.</title>
        <authorList>
            <person name="Jubelin G."/>
        </authorList>
    </citation>
    <scope>NUCLEOTIDE SEQUENCE</scope>
    <source>
        <strain evidence="1">S1</strain>
    </source>
</reference>
<organism evidence="1 2">
    <name type="scientific">Escherichia marmotae</name>
    <dbReference type="NCBI Taxonomy" id="1499973"/>
    <lineage>
        <taxon>Bacteria</taxon>
        <taxon>Pseudomonadati</taxon>
        <taxon>Pseudomonadota</taxon>
        <taxon>Gammaproteobacteria</taxon>
        <taxon>Enterobacterales</taxon>
        <taxon>Enterobacteriaceae</taxon>
        <taxon>Escherichia</taxon>
    </lineage>
</organism>
<gene>
    <name evidence="1" type="ORF">NVV43_17780</name>
</gene>
<dbReference type="RefSeq" id="WP_228936606.1">
    <property type="nucleotide sequence ID" value="NZ_CAKAEJ010000024.1"/>
</dbReference>
<evidence type="ECO:0000313" key="2">
    <source>
        <dbReference type="Proteomes" id="UP001206878"/>
    </source>
</evidence>
<dbReference type="EMBL" id="JANPXH010000021">
    <property type="protein sequence ID" value="MCR6677434.1"/>
    <property type="molecule type" value="Genomic_DNA"/>
</dbReference>
<sequence>MSRLPQRIEWNTGPCEWSLRQKREATDWYLSQLYGNDSDWYLTVVDQIGDCGA</sequence>